<dbReference type="PANTHER" id="PTHR43214:SF43">
    <property type="entry name" value="TWO-COMPONENT RESPONSE REGULATOR"/>
    <property type="match status" value="1"/>
</dbReference>
<evidence type="ECO:0000259" key="4">
    <source>
        <dbReference type="PROSITE" id="PS50043"/>
    </source>
</evidence>
<dbReference type="AlphaFoldDB" id="I7ZHG7"/>
<evidence type="ECO:0000313" key="6">
    <source>
        <dbReference type="EMBL" id="EIT71182.1"/>
    </source>
</evidence>
<dbReference type="SUPFAM" id="SSF52172">
    <property type="entry name" value="CheY-like"/>
    <property type="match status" value="1"/>
</dbReference>
<dbReference type="PRINTS" id="PR00038">
    <property type="entry name" value="HTHLUXR"/>
</dbReference>
<dbReference type="SMART" id="SM00421">
    <property type="entry name" value="HTH_LUXR"/>
    <property type="match status" value="1"/>
</dbReference>
<dbReference type="EMBL" id="AKGD01000001">
    <property type="protein sequence ID" value="EIT71182.1"/>
    <property type="molecule type" value="Genomic_DNA"/>
</dbReference>
<dbReference type="InterPro" id="IPR016032">
    <property type="entry name" value="Sig_transdc_resp-reg_C-effctor"/>
</dbReference>
<dbReference type="SUPFAM" id="SSF46894">
    <property type="entry name" value="C-terminal effector domain of the bipartite response regulators"/>
    <property type="match status" value="1"/>
</dbReference>
<dbReference type="GO" id="GO:0000160">
    <property type="term" value="P:phosphorelay signal transduction system"/>
    <property type="evidence" value="ECO:0007669"/>
    <property type="project" value="InterPro"/>
</dbReference>
<keyword evidence="7" id="KW-1185">Reference proteome</keyword>
<dbReference type="Gene3D" id="3.40.50.2300">
    <property type="match status" value="1"/>
</dbReference>
<evidence type="ECO:0000256" key="3">
    <source>
        <dbReference type="PROSITE-ProRule" id="PRU00169"/>
    </source>
</evidence>
<keyword evidence="1 3" id="KW-0597">Phosphoprotein</keyword>
<dbReference type="PANTHER" id="PTHR43214">
    <property type="entry name" value="TWO-COMPONENT RESPONSE REGULATOR"/>
    <property type="match status" value="1"/>
</dbReference>
<dbReference type="InterPro" id="IPR058245">
    <property type="entry name" value="NreC/VraR/RcsB-like_REC"/>
</dbReference>
<reference evidence="6 7" key="1">
    <citation type="journal article" date="2012" name="J. Bacteriol.">
        <title>Genome Sequence of n-Alkane-Degrading Hydrocarboniphaga effusa Strain AP103T (ATCC BAA-332T).</title>
        <authorList>
            <person name="Chang H.K."/>
            <person name="Zylstra G.J."/>
            <person name="Chae J.C."/>
        </authorList>
    </citation>
    <scope>NUCLEOTIDE SEQUENCE [LARGE SCALE GENOMIC DNA]</scope>
    <source>
        <strain evidence="6 7">AP103</strain>
    </source>
</reference>
<dbReference type="InterPro" id="IPR011006">
    <property type="entry name" value="CheY-like_superfamily"/>
</dbReference>
<dbReference type="InterPro" id="IPR000792">
    <property type="entry name" value="Tscrpt_reg_LuxR_C"/>
</dbReference>
<dbReference type="InterPro" id="IPR001789">
    <property type="entry name" value="Sig_transdc_resp-reg_receiver"/>
</dbReference>
<dbReference type="CDD" id="cd17535">
    <property type="entry name" value="REC_NarL-like"/>
    <property type="match status" value="1"/>
</dbReference>
<protein>
    <submittedName>
        <fullName evidence="6">Uncharacterized protein</fullName>
    </submittedName>
</protein>
<accession>I7ZHG7</accession>
<dbReference type="RefSeq" id="WP_007184273.1">
    <property type="nucleotide sequence ID" value="NZ_AKGD01000001.1"/>
</dbReference>
<evidence type="ECO:0000259" key="5">
    <source>
        <dbReference type="PROSITE" id="PS50110"/>
    </source>
</evidence>
<feature type="modified residue" description="4-aspartylphosphate" evidence="3">
    <location>
        <position position="54"/>
    </location>
</feature>
<comment type="caution">
    <text evidence="6">The sequence shown here is derived from an EMBL/GenBank/DDBJ whole genome shotgun (WGS) entry which is preliminary data.</text>
</comment>
<dbReference type="STRING" id="1172194.WQQ_13190"/>
<organism evidence="6 7">
    <name type="scientific">Hydrocarboniphaga effusa AP103</name>
    <dbReference type="NCBI Taxonomy" id="1172194"/>
    <lineage>
        <taxon>Bacteria</taxon>
        <taxon>Pseudomonadati</taxon>
        <taxon>Pseudomonadota</taxon>
        <taxon>Gammaproteobacteria</taxon>
        <taxon>Nevskiales</taxon>
        <taxon>Nevskiaceae</taxon>
        <taxon>Hydrocarboniphaga</taxon>
    </lineage>
</organism>
<evidence type="ECO:0000256" key="2">
    <source>
        <dbReference type="ARBA" id="ARBA00023125"/>
    </source>
</evidence>
<dbReference type="Pfam" id="PF00072">
    <property type="entry name" value="Response_reg"/>
    <property type="match status" value="1"/>
</dbReference>
<feature type="domain" description="HTH luxR-type" evidence="4">
    <location>
        <begin position="137"/>
        <end position="202"/>
    </location>
</feature>
<dbReference type="Proteomes" id="UP000003704">
    <property type="component" value="Unassembled WGS sequence"/>
</dbReference>
<sequence length="206" mass="22608">MTRILLVDDHAVVRTGYRRLIESRPHLQVVAEADRGATAYRRILQGGIDVVVLDLSLPGVGGLEVARRIRMRAPDVRILVFSMHEEPVFIQRAFAAGALGYLSKCCSADRLLVAIDHVAAGRRYLPPELTLTQQTTEAVGLEQLSRREFEVFRQIAEGHSVRDIAGNLQLSGKTIANYYTQVRIKLGAGSAADLARMAVRAGVVHA</sequence>
<dbReference type="PROSITE" id="PS50043">
    <property type="entry name" value="HTH_LUXR_2"/>
    <property type="match status" value="1"/>
</dbReference>
<dbReference type="SMART" id="SM00448">
    <property type="entry name" value="REC"/>
    <property type="match status" value="1"/>
</dbReference>
<dbReference type="CDD" id="cd06170">
    <property type="entry name" value="LuxR_C_like"/>
    <property type="match status" value="1"/>
</dbReference>
<dbReference type="OrthoDB" id="9796655at2"/>
<dbReference type="InterPro" id="IPR039420">
    <property type="entry name" value="WalR-like"/>
</dbReference>
<evidence type="ECO:0000313" key="7">
    <source>
        <dbReference type="Proteomes" id="UP000003704"/>
    </source>
</evidence>
<name>I7ZHG7_9GAMM</name>
<feature type="domain" description="Response regulatory" evidence="5">
    <location>
        <begin position="3"/>
        <end position="119"/>
    </location>
</feature>
<evidence type="ECO:0000256" key="1">
    <source>
        <dbReference type="ARBA" id="ARBA00022553"/>
    </source>
</evidence>
<gene>
    <name evidence="6" type="ORF">WQQ_13190</name>
</gene>
<dbReference type="GO" id="GO:0003677">
    <property type="term" value="F:DNA binding"/>
    <property type="evidence" value="ECO:0007669"/>
    <property type="project" value="UniProtKB-KW"/>
</dbReference>
<dbReference type="Pfam" id="PF00196">
    <property type="entry name" value="GerE"/>
    <property type="match status" value="1"/>
</dbReference>
<dbReference type="PROSITE" id="PS50110">
    <property type="entry name" value="RESPONSE_REGULATORY"/>
    <property type="match status" value="1"/>
</dbReference>
<keyword evidence="2" id="KW-0238">DNA-binding</keyword>
<proteinExistence type="predicted"/>
<dbReference type="GO" id="GO:0006355">
    <property type="term" value="P:regulation of DNA-templated transcription"/>
    <property type="evidence" value="ECO:0007669"/>
    <property type="project" value="InterPro"/>
</dbReference>